<dbReference type="Pfam" id="PF00169">
    <property type="entry name" value="PH"/>
    <property type="match status" value="1"/>
</dbReference>
<name>A0AA88KH71_NAELO</name>
<feature type="compositionally biased region" description="Low complexity" evidence="1">
    <location>
        <begin position="761"/>
        <end position="786"/>
    </location>
</feature>
<evidence type="ECO:0000313" key="4">
    <source>
        <dbReference type="Proteomes" id="UP000816034"/>
    </source>
</evidence>
<dbReference type="Proteomes" id="UP000816034">
    <property type="component" value="Unassembled WGS sequence"/>
</dbReference>
<sequence>MVKEGYLFKQEKSSLRKNQYWQKYYCILTADRLDMYEKEGQKNVKMSIKIKDKYVAEGCDNFSRKVDTFKIEESSKKVHYFNCASPSDYKAWMNMLAIHGANPIQPPYQSREHLFSTDLNDLFGFDEWLKDVKNSVSKSYPPVIGNWFLFVYDKKEKIFIPRMVLLHETGIVTCYSKENAKEVSKFTTNDADITIYSQSEAVFYDPVSIKQKANVSPEEQLDTALLTPITSIISVKTNEKWLIPTAYSEKAMDAICRYRINILTNYGDVVMLVAKEKAEILEFIGAAQKAGSKLTIKVKHINEEIDDNGDIIRDSYILSAVKDSCKIALAKGKILEPFVSQNKFEATVETDEIVEILETYKNQGITLIRKTDSSNEQGLVPAHIVQELRKKEIPKDLDQTVKKKAAAPRRLPDRNAKNIRESLALTEMQHEMFENAIDRKNPKAKPPEMPPYELSKEEQSQAASFPPPPPRRFTPEVEVAFKKVSEIAGTTSTTVSSTSTSTTTQEPSTTTTTGSAATDNKPPPQLPDSKPRKTFIHTASIDNSSQNSTAIPSTPPKLPVGAVNPLSGRIPVGGIGLPIKTTPVTPQDKATPVTPGESKDSSSTPSDKHEDKSIDNFGKLTKENEALKKQIETEKENSDYLTNQLGKLREEIATLKTKNQALEKVNTENAEKLKQYQGSQSNNEQVKQINNLLDTINRLKDEHQKAIDKLKKDHSEELERTSRKLTLEFETEKNGLLSKLEEQQKKIAKPVNPLLAGNKPTVGGSAGSSSVSTIKSAGSSPSTTDSSLDDLKRQLEQEKALRLEETRDLKEQLRAISKKMEFEREQYLPLMQWIQSQKQ</sequence>
<gene>
    <name evidence="3" type="ORF">C9374_008976</name>
</gene>
<feature type="region of interest" description="Disordered" evidence="1">
    <location>
        <begin position="490"/>
        <end position="622"/>
    </location>
</feature>
<proteinExistence type="predicted"/>
<dbReference type="Gene3D" id="2.30.29.30">
    <property type="entry name" value="Pleckstrin-homology domain (PH domain)/Phosphotyrosine-binding domain (PTB)"/>
    <property type="match status" value="1"/>
</dbReference>
<feature type="compositionally biased region" description="Polar residues" evidence="1">
    <location>
        <begin position="540"/>
        <end position="552"/>
    </location>
</feature>
<feature type="region of interest" description="Disordered" evidence="1">
    <location>
        <begin position="395"/>
        <end position="417"/>
    </location>
</feature>
<reference evidence="3 4" key="1">
    <citation type="journal article" date="2018" name="BMC Genomics">
        <title>The genome of Naegleria lovaniensis, the basis for a comparative approach to unravel pathogenicity factors of the human pathogenic amoeba N. fowleri.</title>
        <authorList>
            <person name="Liechti N."/>
            <person name="Schurch N."/>
            <person name="Bruggmann R."/>
            <person name="Wittwer M."/>
        </authorList>
    </citation>
    <scope>NUCLEOTIDE SEQUENCE [LARGE SCALE GENOMIC DNA]</scope>
    <source>
        <strain evidence="3 4">ATCC 30569</strain>
    </source>
</reference>
<organism evidence="3 4">
    <name type="scientific">Naegleria lovaniensis</name>
    <name type="common">Amoeba</name>
    <dbReference type="NCBI Taxonomy" id="51637"/>
    <lineage>
        <taxon>Eukaryota</taxon>
        <taxon>Discoba</taxon>
        <taxon>Heterolobosea</taxon>
        <taxon>Tetramitia</taxon>
        <taxon>Eutetramitia</taxon>
        <taxon>Vahlkampfiidae</taxon>
        <taxon>Naegleria</taxon>
    </lineage>
</organism>
<dbReference type="GeneID" id="68101430"/>
<protein>
    <recommendedName>
        <fullName evidence="2">PH domain-containing protein</fullName>
    </recommendedName>
</protein>
<dbReference type="InterPro" id="IPR011993">
    <property type="entry name" value="PH-like_dom_sf"/>
</dbReference>
<feature type="compositionally biased region" description="Low complexity" evidence="1">
    <location>
        <begin position="490"/>
        <end position="515"/>
    </location>
</feature>
<dbReference type="SMART" id="SM00233">
    <property type="entry name" value="PH"/>
    <property type="match status" value="1"/>
</dbReference>
<dbReference type="CDD" id="cd00821">
    <property type="entry name" value="PH"/>
    <property type="match status" value="1"/>
</dbReference>
<dbReference type="EMBL" id="PYSW02000036">
    <property type="protein sequence ID" value="KAG2377891.1"/>
    <property type="molecule type" value="Genomic_DNA"/>
</dbReference>
<evidence type="ECO:0000259" key="2">
    <source>
        <dbReference type="PROSITE" id="PS50003"/>
    </source>
</evidence>
<dbReference type="SUPFAM" id="SSF50729">
    <property type="entry name" value="PH domain-like"/>
    <property type="match status" value="1"/>
</dbReference>
<dbReference type="PROSITE" id="PS50003">
    <property type="entry name" value="PH_DOMAIN"/>
    <property type="match status" value="1"/>
</dbReference>
<comment type="caution">
    <text evidence="3">The sequence shown here is derived from an EMBL/GenBank/DDBJ whole genome shotgun (WGS) entry which is preliminary data.</text>
</comment>
<dbReference type="RefSeq" id="XP_044545153.1">
    <property type="nucleotide sequence ID" value="XM_044699111.1"/>
</dbReference>
<evidence type="ECO:0000313" key="3">
    <source>
        <dbReference type="EMBL" id="KAG2377891.1"/>
    </source>
</evidence>
<accession>A0AA88KH71</accession>
<dbReference type="Gene3D" id="2.30.30.40">
    <property type="entry name" value="SH3 Domains"/>
    <property type="match status" value="1"/>
</dbReference>
<feature type="region of interest" description="Disordered" evidence="1">
    <location>
        <begin position="436"/>
        <end position="474"/>
    </location>
</feature>
<dbReference type="InterPro" id="IPR001849">
    <property type="entry name" value="PH_domain"/>
</dbReference>
<feature type="domain" description="PH" evidence="2">
    <location>
        <begin position="1"/>
        <end position="101"/>
    </location>
</feature>
<evidence type="ECO:0000256" key="1">
    <source>
        <dbReference type="SAM" id="MobiDB-lite"/>
    </source>
</evidence>
<dbReference type="InterPro" id="IPR036028">
    <property type="entry name" value="SH3-like_dom_sf"/>
</dbReference>
<feature type="compositionally biased region" description="Basic and acidic residues" evidence="1">
    <location>
        <begin position="606"/>
        <end position="622"/>
    </location>
</feature>
<feature type="region of interest" description="Disordered" evidence="1">
    <location>
        <begin position="751"/>
        <end position="793"/>
    </location>
</feature>
<dbReference type="SUPFAM" id="SSF50044">
    <property type="entry name" value="SH3-domain"/>
    <property type="match status" value="1"/>
</dbReference>
<dbReference type="AlphaFoldDB" id="A0AA88KH71"/>
<keyword evidence="4" id="KW-1185">Reference proteome</keyword>